<keyword evidence="3" id="KW-1185">Reference proteome</keyword>
<organism evidence="2 3">
    <name type="scientific">Ceratopteris richardii</name>
    <name type="common">Triangle waterfern</name>
    <dbReference type="NCBI Taxonomy" id="49495"/>
    <lineage>
        <taxon>Eukaryota</taxon>
        <taxon>Viridiplantae</taxon>
        <taxon>Streptophyta</taxon>
        <taxon>Embryophyta</taxon>
        <taxon>Tracheophyta</taxon>
        <taxon>Polypodiopsida</taxon>
        <taxon>Polypodiidae</taxon>
        <taxon>Polypodiales</taxon>
        <taxon>Pteridineae</taxon>
        <taxon>Pteridaceae</taxon>
        <taxon>Parkerioideae</taxon>
        <taxon>Ceratopteris</taxon>
    </lineage>
</organism>
<protein>
    <recommendedName>
        <fullName evidence="4">Mitochondrial import receptor subunit TOM22 homolog</fullName>
    </recommendedName>
</protein>
<dbReference type="OMA" id="IVQSKMY"/>
<keyword evidence="1" id="KW-0472">Membrane</keyword>
<keyword evidence="1" id="KW-1133">Transmembrane helix</keyword>
<evidence type="ECO:0000313" key="2">
    <source>
        <dbReference type="EMBL" id="KAH7285768.1"/>
    </source>
</evidence>
<keyword evidence="1" id="KW-0812">Transmembrane</keyword>
<dbReference type="CDD" id="cd22884">
    <property type="entry name" value="TOM22"/>
    <property type="match status" value="1"/>
</dbReference>
<comment type="caution">
    <text evidence="2">The sequence shown here is derived from an EMBL/GenBank/DDBJ whole genome shotgun (WGS) entry which is preliminary data.</text>
</comment>
<evidence type="ECO:0008006" key="4">
    <source>
        <dbReference type="Google" id="ProtNLM"/>
    </source>
</evidence>
<proteinExistence type="predicted"/>
<dbReference type="AlphaFoldDB" id="A0A8T2QQ72"/>
<evidence type="ECO:0000313" key="3">
    <source>
        <dbReference type="Proteomes" id="UP000825935"/>
    </source>
</evidence>
<feature type="transmembrane region" description="Helical" evidence="1">
    <location>
        <begin position="59"/>
        <end position="76"/>
    </location>
</feature>
<name>A0A8T2QQ72_CERRI</name>
<sequence length="108" mass="12356">MEERVNITNTIAADDERKRGLLERLGIAIRESEKVHKFRRAVSNTMRFSNKIIRSTGKAAWIAGTTFIILAVPLYVERKLDERIAMCKHNQHSLLEGPSQPFAFAFVE</sequence>
<dbReference type="OrthoDB" id="10016939at2759"/>
<dbReference type="EMBL" id="CM035438">
    <property type="protein sequence ID" value="KAH7285768.1"/>
    <property type="molecule type" value="Genomic_DNA"/>
</dbReference>
<accession>A0A8T2QQ72</accession>
<dbReference type="InterPro" id="IPR017411">
    <property type="entry name" value="Tom22_pln"/>
</dbReference>
<dbReference type="Proteomes" id="UP000825935">
    <property type="component" value="Chromosome 33"/>
</dbReference>
<evidence type="ECO:0000256" key="1">
    <source>
        <dbReference type="SAM" id="Phobius"/>
    </source>
</evidence>
<reference evidence="2" key="1">
    <citation type="submission" date="2021-08" db="EMBL/GenBank/DDBJ databases">
        <title>WGS assembly of Ceratopteris richardii.</title>
        <authorList>
            <person name="Marchant D.B."/>
            <person name="Chen G."/>
            <person name="Jenkins J."/>
            <person name="Shu S."/>
            <person name="Leebens-Mack J."/>
            <person name="Grimwood J."/>
            <person name="Schmutz J."/>
            <person name="Soltis P."/>
            <person name="Soltis D."/>
            <person name="Chen Z.-H."/>
        </authorList>
    </citation>
    <scope>NUCLEOTIDE SEQUENCE</scope>
    <source>
        <strain evidence="2">Whitten #5841</strain>
        <tissue evidence="2">Leaf</tissue>
    </source>
</reference>
<dbReference type="PANTHER" id="PTHR46867:SF4">
    <property type="entry name" value="MITOCHONDRIAL IMPORT RECEPTOR SUBUNIT TOM9-2"/>
    <property type="match status" value="1"/>
</dbReference>
<dbReference type="PANTHER" id="PTHR46867">
    <property type="entry name" value="MITOCHONDRIAL IMPORT RECEPTOR SUBUNIT TOM9-2"/>
    <property type="match status" value="1"/>
</dbReference>
<gene>
    <name evidence="2" type="ORF">KP509_33G045100</name>
</gene>